<organism evidence="1 2">
    <name type="scientific">Funneliformis geosporum</name>
    <dbReference type="NCBI Taxonomy" id="1117311"/>
    <lineage>
        <taxon>Eukaryota</taxon>
        <taxon>Fungi</taxon>
        <taxon>Fungi incertae sedis</taxon>
        <taxon>Mucoromycota</taxon>
        <taxon>Glomeromycotina</taxon>
        <taxon>Glomeromycetes</taxon>
        <taxon>Glomerales</taxon>
        <taxon>Glomeraceae</taxon>
        <taxon>Funneliformis</taxon>
    </lineage>
</organism>
<proteinExistence type="predicted"/>
<reference evidence="1" key="1">
    <citation type="submission" date="2022-08" db="EMBL/GenBank/DDBJ databases">
        <authorList>
            <person name="Kallberg Y."/>
            <person name="Tangrot J."/>
            <person name="Rosling A."/>
        </authorList>
    </citation>
    <scope>NUCLEOTIDE SEQUENCE</scope>
    <source>
        <strain evidence="1">Wild A</strain>
    </source>
</reference>
<protein>
    <submittedName>
        <fullName evidence="1">8711_t:CDS:1</fullName>
    </submittedName>
</protein>
<dbReference type="Proteomes" id="UP001153678">
    <property type="component" value="Unassembled WGS sequence"/>
</dbReference>
<keyword evidence="2" id="KW-1185">Reference proteome</keyword>
<dbReference type="EMBL" id="CAMKVN010002364">
    <property type="protein sequence ID" value="CAI2180754.1"/>
    <property type="molecule type" value="Genomic_DNA"/>
</dbReference>
<comment type="caution">
    <text evidence="1">The sequence shown here is derived from an EMBL/GenBank/DDBJ whole genome shotgun (WGS) entry which is preliminary data.</text>
</comment>
<accession>A0A9W4WR99</accession>
<sequence length="175" mass="20051">MSEYTSNSNSDFEEFFDSTNNISAVFGKNLDVWDIDWDISKIKNIFKLRNVQYSLGDPGKMSSLKNHTFLGVSCKREFRTCQALTFARVFTNVETSDAYKHIFYEVFSTIEKDNRKEIKFSYLNSNSNGIGCIIADAHKDQAIGLYKFLHKKYPNGTSLSLFAAIKKAGEFDNRE</sequence>
<dbReference type="OrthoDB" id="2373690at2759"/>
<name>A0A9W4WR99_9GLOM</name>
<dbReference type="AlphaFoldDB" id="A0A9W4WR99"/>
<gene>
    <name evidence="1" type="ORF">FWILDA_LOCUS9738</name>
</gene>
<evidence type="ECO:0000313" key="2">
    <source>
        <dbReference type="Proteomes" id="UP001153678"/>
    </source>
</evidence>
<evidence type="ECO:0000313" key="1">
    <source>
        <dbReference type="EMBL" id="CAI2180754.1"/>
    </source>
</evidence>